<sequence>MAPTEVKKPATLKLSKKFLNKKQNERKTISGKKIINHMRSLNSLTKKQKLAIKKRAISRKVEKPKNPRFPRAYAIQQDKNKVTLRKVQCFKDHKRNIRSSLKPGTVLILLAGKHKGKRVVLLKALDSGLLLVTGPFKFNGVPLRRVNQRYVIATKTRINISGVAIPTALTDTFFRRVDLNPKSKNVDKLFAEEPKKYSVSDERKKLQKDVDLSLLKAIKKHKSSKMLAAYLKSMFSLSRKDYPHKMVF</sequence>
<evidence type="ECO:0000256" key="5">
    <source>
        <dbReference type="ARBA" id="ARBA00035351"/>
    </source>
</evidence>
<protein>
    <recommendedName>
        <fullName evidence="4">Large ribosomal subunit protein eL6</fullName>
    </recommendedName>
    <alternativeName>
        <fullName evidence="5">60S ribosomal protein L6</fullName>
    </alternativeName>
</protein>
<evidence type="ECO:0000256" key="3">
    <source>
        <dbReference type="ARBA" id="ARBA00023274"/>
    </source>
</evidence>
<dbReference type="GO" id="GO:0000027">
    <property type="term" value="P:ribosomal large subunit assembly"/>
    <property type="evidence" value="ECO:0007669"/>
    <property type="project" value="TreeGrafter"/>
</dbReference>
<dbReference type="GO" id="GO:0003723">
    <property type="term" value="F:RNA binding"/>
    <property type="evidence" value="ECO:0007669"/>
    <property type="project" value="TreeGrafter"/>
</dbReference>
<dbReference type="PANTHER" id="PTHR10715">
    <property type="entry name" value="60S RIBOSOMAL PROTEIN L6"/>
    <property type="match status" value="1"/>
</dbReference>
<evidence type="ECO:0000313" key="7">
    <source>
        <dbReference type="EMBL" id="JAP45030.1"/>
    </source>
</evidence>
<name>A0A0X3P0V4_SCHSO</name>
<accession>A0A0X3P0V4</accession>
<evidence type="ECO:0000256" key="1">
    <source>
        <dbReference type="ARBA" id="ARBA00010592"/>
    </source>
</evidence>
<dbReference type="FunFam" id="2.30.30.30:FF:000014">
    <property type="entry name" value="60S ribosomal protein L6"/>
    <property type="match status" value="1"/>
</dbReference>
<dbReference type="InterPro" id="IPR041997">
    <property type="entry name" value="Ribosomal_eL6_KOW"/>
</dbReference>
<gene>
    <name evidence="7" type="primary">RL6</name>
    <name evidence="7" type="ORF">TR89325</name>
</gene>
<dbReference type="GO" id="GO:0022625">
    <property type="term" value="C:cytosolic large ribosomal subunit"/>
    <property type="evidence" value="ECO:0007669"/>
    <property type="project" value="TreeGrafter"/>
</dbReference>
<dbReference type="GO" id="GO:0003735">
    <property type="term" value="F:structural constituent of ribosome"/>
    <property type="evidence" value="ECO:0007669"/>
    <property type="project" value="InterPro"/>
</dbReference>
<dbReference type="AlphaFoldDB" id="A0A0X3P0V4"/>
<comment type="subunit">
    <text evidence="6">Component of the large ribosomal subunit. May bind IPO9 with low affinity.</text>
</comment>
<dbReference type="GO" id="GO:0002181">
    <property type="term" value="P:cytoplasmic translation"/>
    <property type="evidence" value="ECO:0007669"/>
    <property type="project" value="TreeGrafter"/>
</dbReference>
<dbReference type="SUPFAM" id="SSF50104">
    <property type="entry name" value="Translation proteins SH3-like domain"/>
    <property type="match status" value="1"/>
</dbReference>
<evidence type="ECO:0000256" key="4">
    <source>
        <dbReference type="ARBA" id="ARBA00035233"/>
    </source>
</evidence>
<organism evidence="7">
    <name type="scientific">Schistocephalus solidus</name>
    <name type="common">Tapeworm</name>
    <dbReference type="NCBI Taxonomy" id="70667"/>
    <lineage>
        <taxon>Eukaryota</taxon>
        <taxon>Metazoa</taxon>
        <taxon>Spiralia</taxon>
        <taxon>Lophotrochozoa</taxon>
        <taxon>Platyhelminthes</taxon>
        <taxon>Cestoda</taxon>
        <taxon>Eucestoda</taxon>
        <taxon>Diphyllobothriidea</taxon>
        <taxon>Diphyllobothriidae</taxon>
        <taxon>Schistocephalus</taxon>
    </lineage>
</organism>
<reference evidence="7" key="1">
    <citation type="submission" date="2016-01" db="EMBL/GenBank/DDBJ databases">
        <title>Reference transcriptome for the parasite Schistocephalus solidus: insights into the molecular evolution of parasitism.</title>
        <authorList>
            <person name="Hebert F.O."/>
            <person name="Grambauer S."/>
            <person name="Barber I."/>
            <person name="Landry C.R."/>
            <person name="Aubin-Horth N."/>
        </authorList>
    </citation>
    <scope>NUCLEOTIDE SEQUENCE</scope>
</reference>
<comment type="similarity">
    <text evidence="1">Belongs to the eukaryotic ribosomal protein eL6 family.</text>
</comment>
<dbReference type="EMBL" id="GEEE01018195">
    <property type="protein sequence ID" value="JAP45030.1"/>
    <property type="molecule type" value="Transcribed_RNA"/>
</dbReference>
<evidence type="ECO:0000256" key="6">
    <source>
        <dbReference type="ARBA" id="ARBA00046388"/>
    </source>
</evidence>
<evidence type="ECO:0000256" key="2">
    <source>
        <dbReference type="ARBA" id="ARBA00022980"/>
    </source>
</evidence>
<dbReference type="PANTHER" id="PTHR10715:SF0">
    <property type="entry name" value="LARGE RIBOSOMAL SUBUNIT PROTEIN EL6"/>
    <property type="match status" value="1"/>
</dbReference>
<proteinExistence type="inferred from homology"/>
<dbReference type="InterPro" id="IPR000915">
    <property type="entry name" value="60S_ribosomal_eL6"/>
</dbReference>
<dbReference type="CDD" id="cd13156">
    <property type="entry name" value="KOW_RPL6"/>
    <property type="match status" value="1"/>
</dbReference>
<keyword evidence="2 7" id="KW-0689">Ribosomal protein</keyword>
<dbReference type="Gene3D" id="2.30.30.30">
    <property type="match status" value="1"/>
</dbReference>
<dbReference type="InterPro" id="IPR008991">
    <property type="entry name" value="Translation_prot_SH3-like_sf"/>
</dbReference>
<dbReference type="Pfam" id="PF01159">
    <property type="entry name" value="Ribosomal_L6e"/>
    <property type="match status" value="1"/>
</dbReference>
<keyword evidence="3" id="KW-0687">Ribonucleoprotein</keyword>
<dbReference type="InterPro" id="IPR014722">
    <property type="entry name" value="Rib_uL2_dom2"/>
</dbReference>